<organism evidence="11 14">
    <name type="scientific">Venturia inaequalis</name>
    <name type="common">Apple scab fungus</name>
    <dbReference type="NCBI Taxonomy" id="5025"/>
    <lineage>
        <taxon>Eukaryota</taxon>
        <taxon>Fungi</taxon>
        <taxon>Dikarya</taxon>
        <taxon>Ascomycota</taxon>
        <taxon>Pezizomycotina</taxon>
        <taxon>Dothideomycetes</taxon>
        <taxon>Pleosporomycetidae</taxon>
        <taxon>Venturiales</taxon>
        <taxon>Venturiaceae</taxon>
        <taxon>Venturia</taxon>
    </lineage>
</organism>
<feature type="chain" id="PRO_5044690524" evidence="10">
    <location>
        <begin position="24"/>
        <end position="535"/>
    </location>
</feature>
<sequence length="535" mass="60474">MLASIQLLLWPLFAFVIYKIVSAIATTYRHAQAANKHGCKPPPTFPTQDPLGIIDVVRLIQSNNAGRLPEFLKERLDLVSRQEGRSVLTFQTHIVRNWLLWTVDPKNIQALLATQFKDFELGPIRFGTFSPLLGNGIFSSDGKQWEHSRALLRPQFVRDQVSDLGLEERHVQNMLQALPVKSDGWTETIDLQPLNFNLTIDSASEFLLGESVNCQLSALAGKADSLDAGGKANADFVAAFEKSQDMIAKAFRLNDWYSLAITKEFRATSKVCHDYIDRIVNKELSEHSEKRLEAGEHEKYIFLEKLAGATQDPIEIRDQVLSILSLTSQIAGRDTTASLLGFLFLMLAEHQDVLCKLRETVIEEFGTYKRTDKITFLSLKSCQYLQWCMNETLRLFPTVPINSRRSVKDTTIPRGGGPDGLSPLFVPKGTEVNYSVYAMHRNKDLWGPDADKFQPERWNGKKPGFEYLPFNGGPRICLGQQFALTEAGYVTVRLLQRFDRFDGSAMEGLPHDWYLTLTGRPKYGVKLRMHAANED</sequence>
<dbReference type="PANTHER" id="PTHR24287:SF1">
    <property type="entry name" value="P450, PUTATIVE (EUROFUNG)-RELATED"/>
    <property type="match status" value="1"/>
</dbReference>
<dbReference type="OrthoDB" id="1470350at2759"/>
<proteinExistence type="inferred from homology"/>
<dbReference type="InterPro" id="IPR017972">
    <property type="entry name" value="Cyt_P450_CS"/>
</dbReference>
<dbReference type="GO" id="GO:0020037">
    <property type="term" value="F:heme binding"/>
    <property type="evidence" value="ECO:0007669"/>
    <property type="project" value="InterPro"/>
</dbReference>
<dbReference type="GO" id="GO:0005506">
    <property type="term" value="F:iron ion binding"/>
    <property type="evidence" value="ECO:0007669"/>
    <property type="project" value="InterPro"/>
</dbReference>
<evidence type="ECO:0000313" key="15">
    <source>
        <dbReference type="Proteomes" id="UP000447873"/>
    </source>
</evidence>
<evidence type="ECO:0000256" key="9">
    <source>
        <dbReference type="RuleBase" id="RU000461"/>
    </source>
</evidence>
<dbReference type="Proteomes" id="UP000433883">
    <property type="component" value="Unassembled WGS sequence"/>
</dbReference>
<evidence type="ECO:0000256" key="8">
    <source>
        <dbReference type="PIRSR" id="PIRSR602402-1"/>
    </source>
</evidence>
<evidence type="ECO:0000256" key="6">
    <source>
        <dbReference type="ARBA" id="ARBA00023004"/>
    </source>
</evidence>
<keyword evidence="3 8" id="KW-0349">Heme</keyword>
<reference evidence="11 14" key="1">
    <citation type="submission" date="2019-11" db="EMBL/GenBank/DDBJ databases">
        <title>Venturia inaequalis Genome Resource.</title>
        <authorList>
            <person name="Lichtner F.J."/>
        </authorList>
    </citation>
    <scope>NUCLEOTIDE SEQUENCE [LARGE SCALE GENOMIC DNA]</scope>
    <source>
        <strain evidence="12 15">120213</strain>
        <strain evidence="11">Bline_iso_100314</strain>
        <strain evidence="13 16">DMI_063113</strain>
    </source>
</reference>
<evidence type="ECO:0000256" key="7">
    <source>
        <dbReference type="ARBA" id="ARBA00023033"/>
    </source>
</evidence>
<keyword evidence="5 9" id="KW-0560">Oxidoreductase</keyword>
<dbReference type="SUPFAM" id="SSF48264">
    <property type="entry name" value="Cytochrome P450"/>
    <property type="match status" value="1"/>
</dbReference>
<comment type="cofactor">
    <cofactor evidence="1 8">
        <name>heme</name>
        <dbReference type="ChEBI" id="CHEBI:30413"/>
    </cofactor>
</comment>
<keyword evidence="6 8" id="KW-0408">Iron</keyword>
<dbReference type="InterPro" id="IPR036396">
    <property type="entry name" value="Cyt_P450_sf"/>
</dbReference>
<keyword evidence="7 9" id="KW-0503">Monooxygenase</keyword>
<protein>
    <submittedName>
        <fullName evidence="11">Uncharacterized protein</fullName>
    </submittedName>
</protein>
<evidence type="ECO:0000313" key="13">
    <source>
        <dbReference type="EMBL" id="KAE9974395.1"/>
    </source>
</evidence>
<dbReference type="Proteomes" id="UP000490939">
    <property type="component" value="Unassembled WGS sequence"/>
</dbReference>
<dbReference type="PRINTS" id="PR00385">
    <property type="entry name" value="P450"/>
</dbReference>
<feature type="signal peptide" evidence="10">
    <location>
        <begin position="1"/>
        <end position="23"/>
    </location>
</feature>
<dbReference type="InterPro" id="IPR001128">
    <property type="entry name" value="Cyt_P450"/>
</dbReference>
<dbReference type="InterPro" id="IPR002402">
    <property type="entry name" value="Cyt_P450_E_grp-II"/>
</dbReference>
<keyword evidence="4 8" id="KW-0479">Metal-binding</keyword>
<dbReference type="PANTHER" id="PTHR24287">
    <property type="entry name" value="P450, PUTATIVE (EUROFUNG)-RELATED"/>
    <property type="match status" value="1"/>
</dbReference>
<dbReference type="EMBL" id="WNWS01000388">
    <property type="protein sequence ID" value="KAE9968872.1"/>
    <property type="molecule type" value="Genomic_DNA"/>
</dbReference>
<gene>
    <name evidence="11" type="ORF">BLS_007503</name>
    <name evidence="13" type="ORF">EG327_008793</name>
    <name evidence="12" type="ORF">EG328_007185</name>
</gene>
<evidence type="ECO:0000313" key="12">
    <source>
        <dbReference type="EMBL" id="KAE9968872.1"/>
    </source>
</evidence>
<dbReference type="PRINTS" id="PR00464">
    <property type="entry name" value="EP450II"/>
</dbReference>
<dbReference type="InterPro" id="IPR047146">
    <property type="entry name" value="Cyt_P450_E_CYP52_fungi"/>
</dbReference>
<dbReference type="EMBL" id="WNWQ01000593">
    <property type="protein sequence ID" value="KAE9965612.1"/>
    <property type="molecule type" value="Genomic_DNA"/>
</dbReference>
<dbReference type="Proteomes" id="UP000447873">
    <property type="component" value="Unassembled WGS sequence"/>
</dbReference>
<comment type="caution">
    <text evidence="11">The sequence shown here is derived from an EMBL/GenBank/DDBJ whole genome shotgun (WGS) entry which is preliminary data.</text>
</comment>
<dbReference type="InterPro" id="IPR002974">
    <property type="entry name" value="Cyt_P450_E_CYP52_ascomycetes"/>
</dbReference>
<dbReference type="AlphaFoldDB" id="A0A8H3U8E3"/>
<evidence type="ECO:0000256" key="4">
    <source>
        <dbReference type="ARBA" id="ARBA00022723"/>
    </source>
</evidence>
<evidence type="ECO:0000256" key="10">
    <source>
        <dbReference type="SAM" id="SignalP"/>
    </source>
</evidence>
<comment type="similarity">
    <text evidence="2 9">Belongs to the cytochrome P450 family.</text>
</comment>
<dbReference type="PRINTS" id="PR01239">
    <property type="entry name" value="EP450IICYP52"/>
</dbReference>
<keyword evidence="10" id="KW-0732">Signal</keyword>
<evidence type="ECO:0000313" key="14">
    <source>
        <dbReference type="Proteomes" id="UP000433883"/>
    </source>
</evidence>
<dbReference type="CDD" id="cd11063">
    <property type="entry name" value="CYP52"/>
    <property type="match status" value="1"/>
</dbReference>
<dbReference type="GO" id="GO:0016712">
    <property type="term" value="F:oxidoreductase activity, acting on paired donors, with incorporation or reduction of molecular oxygen, reduced flavin or flavoprotein as one donor, and incorporation of one atom of oxygen"/>
    <property type="evidence" value="ECO:0007669"/>
    <property type="project" value="InterPro"/>
</dbReference>
<dbReference type="PROSITE" id="PS00086">
    <property type="entry name" value="CYTOCHROME_P450"/>
    <property type="match status" value="1"/>
</dbReference>
<evidence type="ECO:0000256" key="5">
    <source>
        <dbReference type="ARBA" id="ARBA00023002"/>
    </source>
</evidence>
<keyword evidence="16" id="KW-1185">Reference proteome</keyword>
<dbReference type="EMBL" id="WNWR01000561">
    <property type="protein sequence ID" value="KAE9974395.1"/>
    <property type="molecule type" value="Genomic_DNA"/>
</dbReference>
<dbReference type="Pfam" id="PF00067">
    <property type="entry name" value="p450"/>
    <property type="match status" value="1"/>
</dbReference>
<dbReference type="Gene3D" id="1.10.630.10">
    <property type="entry name" value="Cytochrome P450"/>
    <property type="match status" value="1"/>
</dbReference>
<evidence type="ECO:0000313" key="16">
    <source>
        <dbReference type="Proteomes" id="UP000490939"/>
    </source>
</evidence>
<feature type="binding site" description="axial binding residue" evidence="8">
    <location>
        <position position="477"/>
    </location>
    <ligand>
        <name>heme</name>
        <dbReference type="ChEBI" id="CHEBI:30413"/>
    </ligand>
    <ligandPart>
        <name>Fe</name>
        <dbReference type="ChEBI" id="CHEBI:18248"/>
    </ligandPart>
</feature>
<evidence type="ECO:0000256" key="1">
    <source>
        <dbReference type="ARBA" id="ARBA00001971"/>
    </source>
</evidence>
<evidence type="ECO:0000256" key="3">
    <source>
        <dbReference type="ARBA" id="ARBA00022617"/>
    </source>
</evidence>
<evidence type="ECO:0000256" key="2">
    <source>
        <dbReference type="ARBA" id="ARBA00010617"/>
    </source>
</evidence>
<accession>A0A8H3U8E3</accession>
<name>A0A8H3U8E3_VENIN</name>
<evidence type="ECO:0000313" key="11">
    <source>
        <dbReference type="EMBL" id="KAE9965612.1"/>
    </source>
</evidence>